<dbReference type="InterPro" id="IPR015590">
    <property type="entry name" value="Aldehyde_DH_dom"/>
</dbReference>
<comment type="caution">
    <text evidence="3">The sequence shown here is derived from an EMBL/GenBank/DDBJ whole genome shotgun (WGS) entry which is preliminary data.</text>
</comment>
<dbReference type="InterPro" id="IPR050740">
    <property type="entry name" value="Aldehyde_DH_Superfamily"/>
</dbReference>
<keyword evidence="4" id="KW-1185">Reference proteome</keyword>
<accession>A0A261RET2</accession>
<dbReference type="InterPro" id="IPR016163">
    <property type="entry name" value="Ald_DH_C"/>
</dbReference>
<dbReference type="InterPro" id="IPR044151">
    <property type="entry name" value="ALDH_KGSADH"/>
</dbReference>
<dbReference type="EMBL" id="NEVJ01000002">
    <property type="protein sequence ID" value="OZI23441.1"/>
    <property type="molecule type" value="Genomic_DNA"/>
</dbReference>
<evidence type="ECO:0000259" key="2">
    <source>
        <dbReference type="Pfam" id="PF00171"/>
    </source>
</evidence>
<reference evidence="3" key="1">
    <citation type="submission" date="2017-05" db="EMBL/GenBank/DDBJ databases">
        <title>Complete and WGS of Bordetella genogroups.</title>
        <authorList>
            <person name="Spilker T."/>
            <person name="Lipuma J."/>
        </authorList>
    </citation>
    <scope>NUCLEOTIDE SEQUENCE</scope>
    <source>
        <strain evidence="3">AU21707</strain>
    </source>
</reference>
<dbReference type="AlphaFoldDB" id="A0A261RET2"/>
<dbReference type="Proteomes" id="UP000216857">
    <property type="component" value="Unassembled WGS sequence"/>
</dbReference>
<dbReference type="GO" id="GO:0016620">
    <property type="term" value="F:oxidoreductase activity, acting on the aldehyde or oxo group of donors, NAD or NADP as acceptor"/>
    <property type="evidence" value="ECO:0007669"/>
    <property type="project" value="InterPro"/>
</dbReference>
<dbReference type="RefSeq" id="WP_256988204.1">
    <property type="nucleotide sequence ID" value="NZ_NEVJ01000002.1"/>
</dbReference>
<sequence length="530" mass="55737">MSSPTTAITGEILIGQRAVDNGQRTLNAVNPATGETLAPSFAMAGAAEVDEACALAWEAFDAYRETSLDDRARFLEAIGEQIMQLGQPLVDRAVAETALPAARIEGERARTVGQLRLFAQVVRAGEFLDVRVDPAMPDRQPLPRPDLRLRNIALGPVAVFGASNFPLAFSVAGGDTAAALAAGCPVVVKGHPAHPGTGELVGRAIQAAARECGMPEGVFSLLLGGIETGAALVRDERIKAVGFTGSRAGGLALVDAASKRREPIPVFAEMSSINPVFLFPAALAARAEELGKAFVASLTMGSGQFCTNPGIVVALESPDLDRFLKAADAALSAHVPSAMLTPGIHGAYEKGVKALESAEGVKVCGRGGAGEGPNRGRAALFSTSISNFLEQESLQQEVFGSSSMVVRCKSVDDMRDIAEHIEGQLTVTLHLDEADYALARGLVPVLERKAGRILANGWPTGVEVAHAMVHGGPFPATSDSRFTSVGTLAIRRFLRPVSYQALPAQLLPEALRPENLERLPRLEDGKRLLP</sequence>
<organism evidence="3 4">
    <name type="scientific">Bordetella genomosp. 9</name>
    <dbReference type="NCBI Taxonomy" id="1416803"/>
    <lineage>
        <taxon>Bacteria</taxon>
        <taxon>Pseudomonadati</taxon>
        <taxon>Pseudomonadota</taxon>
        <taxon>Betaproteobacteria</taxon>
        <taxon>Burkholderiales</taxon>
        <taxon>Alcaligenaceae</taxon>
        <taxon>Bordetella</taxon>
    </lineage>
</organism>
<dbReference type="PANTHER" id="PTHR43353">
    <property type="entry name" value="SUCCINATE-SEMIALDEHYDE DEHYDROGENASE, MITOCHONDRIAL"/>
    <property type="match status" value="1"/>
</dbReference>
<dbReference type="SUPFAM" id="SSF53720">
    <property type="entry name" value="ALDH-like"/>
    <property type="match status" value="1"/>
</dbReference>
<evidence type="ECO:0000313" key="3">
    <source>
        <dbReference type="EMBL" id="OZI23441.1"/>
    </source>
</evidence>
<dbReference type="InterPro" id="IPR016161">
    <property type="entry name" value="Ald_DH/histidinol_DH"/>
</dbReference>
<dbReference type="Gene3D" id="3.40.309.10">
    <property type="entry name" value="Aldehyde Dehydrogenase, Chain A, domain 2"/>
    <property type="match status" value="1"/>
</dbReference>
<name>A0A261RET2_9BORD</name>
<feature type="domain" description="Aldehyde dehydrogenase" evidence="2">
    <location>
        <begin position="21"/>
        <end position="430"/>
    </location>
</feature>
<dbReference type="Pfam" id="PF00171">
    <property type="entry name" value="Aldedh"/>
    <property type="match status" value="1"/>
</dbReference>
<dbReference type="InterPro" id="IPR016162">
    <property type="entry name" value="Ald_DH_N"/>
</dbReference>
<gene>
    <name evidence="3" type="ORF">CAL26_08300</name>
</gene>
<keyword evidence="1" id="KW-0560">Oxidoreductase</keyword>
<evidence type="ECO:0000313" key="4">
    <source>
        <dbReference type="Proteomes" id="UP000216857"/>
    </source>
</evidence>
<dbReference type="PANTHER" id="PTHR43353:SF3">
    <property type="entry name" value="ALDEHYDE DEHYDROGENASE-RELATED"/>
    <property type="match status" value="1"/>
</dbReference>
<proteinExistence type="predicted"/>
<dbReference type="Gene3D" id="3.40.605.10">
    <property type="entry name" value="Aldehyde Dehydrogenase, Chain A, domain 1"/>
    <property type="match status" value="1"/>
</dbReference>
<dbReference type="STRING" id="1416803.CAL13_14445"/>
<evidence type="ECO:0000256" key="1">
    <source>
        <dbReference type="ARBA" id="ARBA00023002"/>
    </source>
</evidence>
<protein>
    <submittedName>
        <fullName evidence="3">Aldehyde dehydrogenase (NADP(+))</fullName>
    </submittedName>
</protein>
<dbReference type="CDD" id="cd07129">
    <property type="entry name" value="ALDH_KGSADH"/>
    <property type="match status" value="1"/>
</dbReference>